<reference evidence="1" key="1">
    <citation type="submission" date="2023-07" db="EMBL/GenBank/DDBJ databases">
        <title>Sorghum-associated microbial communities from plants grown in Nebraska, USA.</title>
        <authorList>
            <person name="Schachtman D."/>
        </authorList>
    </citation>
    <scope>NUCLEOTIDE SEQUENCE</scope>
    <source>
        <strain evidence="1">BE330</strain>
    </source>
</reference>
<sequence>MVLSALGTEVSVPDTAAVFDQTYEGTGKWAFNVAYAGSRGHCAYLTRLADLQAAEDELARGVAPILSVAWKASCPARRFPAASDNWWCCGALTRRATP</sequence>
<accession>A0AAE3XDF9</accession>
<evidence type="ECO:0000313" key="1">
    <source>
        <dbReference type="EMBL" id="MDR6219221.1"/>
    </source>
</evidence>
<evidence type="ECO:0000313" key="2">
    <source>
        <dbReference type="Proteomes" id="UP001185331"/>
    </source>
</evidence>
<proteinExistence type="predicted"/>
<comment type="caution">
    <text evidence="1">The sequence shown here is derived from an EMBL/GenBank/DDBJ whole genome shotgun (WGS) entry which is preliminary data.</text>
</comment>
<dbReference type="AlphaFoldDB" id="A0AAE3XDF9"/>
<organism evidence="1 2">
    <name type="scientific">Deinococcus soli</name>
    <name type="common">ex Cha et al. 2016</name>
    <dbReference type="NCBI Taxonomy" id="1309411"/>
    <lineage>
        <taxon>Bacteria</taxon>
        <taxon>Thermotogati</taxon>
        <taxon>Deinococcota</taxon>
        <taxon>Deinococci</taxon>
        <taxon>Deinococcales</taxon>
        <taxon>Deinococcaceae</taxon>
        <taxon>Deinococcus</taxon>
    </lineage>
</organism>
<gene>
    <name evidence="1" type="ORF">J2Y00_002818</name>
</gene>
<dbReference type="RefSeq" id="WP_309855404.1">
    <property type="nucleotide sequence ID" value="NZ_JAVDQJ010000006.1"/>
</dbReference>
<protein>
    <submittedName>
        <fullName evidence="1">Uncharacterized protein</fullName>
    </submittedName>
</protein>
<dbReference type="Proteomes" id="UP001185331">
    <property type="component" value="Unassembled WGS sequence"/>
</dbReference>
<dbReference type="EMBL" id="JAVDQK010000006">
    <property type="protein sequence ID" value="MDR6219221.1"/>
    <property type="molecule type" value="Genomic_DNA"/>
</dbReference>
<name>A0AAE3XDF9_9DEIO</name>